<reference evidence="6" key="1">
    <citation type="submission" date="2023-03" db="EMBL/GenBank/DDBJ databases">
        <title>Massive genome expansion in bonnet fungi (Mycena s.s.) driven by repeated elements and novel gene families across ecological guilds.</title>
        <authorList>
            <consortium name="Lawrence Berkeley National Laboratory"/>
            <person name="Harder C.B."/>
            <person name="Miyauchi S."/>
            <person name="Viragh M."/>
            <person name="Kuo A."/>
            <person name="Thoen E."/>
            <person name="Andreopoulos B."/>
            <person name="Lu D."/>
            <person name="Skrede I."/>
            <person name="Drula E."/>
            <person name="Henrissat B."/>
            <person name="Morin E."/>
            <person name="Kohler A."/>
            <person name="Barry K."/>
            <person name="LaButti K."/>
            <person name="Morin E."/>
            <person name="Salamov A."/>
            <person name="Lipzen A."/>
            <person name="Mereny Z."/>
            <person name="Hegedus B."/>
            <person name="Baldrian P."/>
            <person name="Stursova M."/>
            <person name="Weitz H."/>
            <person name="Taylor A."/>
            <person name="Grigoriev I.V."/>
            <person name="Nagy L.G."/>
            <person name="Martin F."/>
            <person name="Kauserud H."/>
        </authorList>
    </citation>
    <scope>NUCLEOTIDE SEQUENCE</scope>
    <source>
        <strain evidence="6">CBHHK173m</strain>
    </source>
</reference>
<feature type="transmembrane region" description="Helical" evidence="4">
    <location>
        <begin position="18"/>
        <end position="37"/>
    </location>
</feature>
<keyword evidence="4" id="KW-0812">Transmembrane</keyword>
<feature type="non-terminal residue" evidence="6">
    <location>
        <position position="118"/>
    </location>
</feature>
<organism evidence="6 7">
    <name type="scientific">Mycena belliarum</name>
    <dbReference type="NCBI Taxonomy" id="1033014"/>
    <lineage>
        <taxon>Eukaryota</taxon>
        <taxon>Fungi</taxon>
        <taxon>Dikarya</taxon>
        <taxon>Basidiomycota</taxon>
        <taxon>Agaricomycotina</taxon>
        <taxon>Agaricomycetes</taxon>
        <taxon>Agaricomycetidae</taxon>
        <taxon>Agaricales</taxon>
        <taxon>Marasmiineae</taxon>
        <taxon>Mycenaceae</taxon>
        <taxon>Mycena</taxon>
    </lineage>
</organism>
<keyword evidence="2" id="KW-0012">Acyltransferase</keyword>
<keyword evidence="1" id="KW-0808">Transferase</keyword>
<keyword evidence="4" id="KW-0472">Membrane</keyword>
<dbReference type="Proteomes" id="UP001222325">
    <property type="component" value="Unassembled WGS sequence"/>
</dbReference>
<comment type="similarity">
    <text evidence="3">Belongs to the acetyltransferase family. ARD1 subfamily.</text>
</comment>
<evidence type="ECO:0000256" key="3">
    <source>
        <dbReference type="ARBA" id="ARBA00025786"/>
    </source>
</evidence>
<protein>
    <recommendedName>
        <fullName evidence="5">N-acetyltransferase domain-containing protein</fullName>
    </recommendedName>
</protein>
<dbReference type="InterPro" id="IPR016181">
    <property type="entry name" value="Acyl_CoA_acyltransferase"/>
</dbReference>
<dbReference type="PANTHER" id="PTHR23091">
    <property type="entry name" value="N-TERMINAL ACETYLTRANSFERASE"/>
    <property type="match status" value="1"/>
</dbReference>
<evidence type="ECO:0000256" key="4">
    <source>
        <dbReference type="SAM" id="Phobius"/>
    </source>
</evidence>
<dbReference type="SUPFAM" id="SSF55729">
    <property type="entry name" value="Acyl-CoA N-acyltransferases (Nat)"/>
    <property type="match status" value="1"/>
</dbReference>
<evidence type="ECO:0000259" key="5">
    <source>
        <dbReference type="PROSITE" id="PS51186"/>
    </source>
</evidence>
<feature type="domain" description="N-acetyltransferase" evidence="5">
    <location>
        <begin position="1"/>
        <end position="118"/>
    </location>
</feature>
<keyword evidence="4" id="KW-1133">Transmembrane helix</keyword>
<sequence length="118" mass="13705">AVTWPQISVVAEDHKDRIVGYVLAKMYAAYLHLFLLPSTVHGHIKSISVLHSYRHLGLARRLMLLVFHSLFISIPVYRRILQAEEAMVPVYKVFFISLHVWLHHDALGFRVAKVEENY</sequence>
<dbReference type="PANTHER" id="PTHR23091:SF4">
    <property type="entry name" value="N-TERMINAL AMINO-ACID N(ALPHA)-ACETYLTRANSFERASE NATA"/>
    <property type="match status" value="1"/>
</dbReference>
<dbReference type="EMBL" id="JARJCN010000028">
    <property type="protein sequence ID" value="KAJ7087650.1"/>
    <property type="molecule type" value="Genomic_DNA"/>
</dbReference>
<proteinExistence type="inferred from homology"/>
<accession>A0AAD6U4M1</accession>
<dbReference type="CDD" id="cd04301">
    <property type="entry name" value="NAT_SF"/>
    <property type="match status" value="1"/>
</dbReference>
<dbReference type="GO" id="GO:0031415">
    <property type="term" value="C:NatA complex"/>
    <property type="evidence" value="ECO:0007669"/>
    <property type="project" value="InterPro"/>
</dbReference>
<dbReference type="AlphaFoldDB" id="A0AAD6U4M1"/>
<feature type="non-terminal residue" evidence="6">
    <location>
        <position position="1"/>
    </location>
</feature>
<evidence type="ECO:0000256" key="2">
    <source>
        <dbReference type="ARBA" id="ARBA00023315"/>
    </source>
</evidence>
<dbReference type="InterPro" id="IPR000182">
    <property type="entry name" value="GNAT_dom"/>
</dbReference>
<dbReference type="Pfam" id="PF00583">
    <property type="entry name" value="Acetyltransf_1"/>
    <property type="match status" value="1"/>
</dbReference>
<name>A0AAD6U4M1_9AGAR</name>
<dbReference type="PROSITE" id="PS51186">
    <property type="entry name" value="GNAT"/>
    <property type="match status" value="1"/>
</dbReference>
<evidence type="ECO:0000313" key="7">
    <source>
        <dbReference type="Proteomes" id="UP001222325"/>
    </source>
</evidence>
<feature type="transmembrane region" description="Helical" evidence="4">
    <location>
        <begin position="58"/>
        <end position="77"/>
    </location>
</feature>
<keyword evidence="7" id="KW-1185">Reference proteome</keyword>
<gene>
    <name evidence="6" type="ORF">B0H15DRAFT_751302</name>
</gene>
<dbReference type="GO" id="GO:1990189">
    <property type="term" value="F:protein N-terminal-serine acetyltransferase activity"/>
    <property type="evidence" value="ECO:0007669"/>
    <property type="project" value="TreeGrafter"/>
</dbReference>
<evidence type="ECO:0000256" key="1">
    <source>
        <dbReference type="ARBA" id="ARBA00022679"/>
    </source>
</evidence>
<comment type="caution">
    <text evidence="6">The sequence shown here is derived from an EMBL/GenBank/DDBJ whole genome shotgun (WGS) entry which is preliminary data.</text>
</comment>
<dbReference type="GO" id="GO:1990190">
    <property type="term" value="F:protein-N-terminal-glutamate acetyltransferase activity"/>
    <property type="evidence" value="ECO:0007669"/>
    <property type="project" value="TreeGrafter"/>
</dbReference>
<dbReference type="Gene3D" id="3.40.630.30">
    <property type="match status" value="1"/>
</dbReference>
<evidence type="ECO:0000313" key="6">
    <source>
        <dbReference type="EMBL" id="KAJ7087650.1"/>
    </source>
</evidence>
<dbReference type="InterPro" id="IPR045047">
    <property type="entry name" value="Ard1-like"/>
</dbReference>